<protein>
    <recommendedName>
        <fullName evidence="8 9">1,4-dihydroxy-2-naphthoate octaprenyltransferase</fullName>
        <shortName evidence="8">DHNA-octaprenyltransferase</shortName>
        <ecNumber evidence="8 9">2.5.1.74</ecNumber>
    </recommendedName>
</protein>
<evidence type="ECO:0000256" key="2">
    <source>
        <dbReference type="ARBA" id="ARBA00022428"/>
    </source>
</evidence>
<evidence type="ECO:0000256" key="5">
    <source>
        <dbReference type="ARBA" id="ARBA00022692"/>
    </source>
</evidence>
<dbReference type="CDD" id="cd13962">
    <property type="entry name" value="PT_UbiA_UBIAD1"/>
    <property type="match status" value="1"/>
</dbReference>
<keyword evidence="7 8" id="KW-0472">Membrane</keyword>
<dbReference type="InterPro" id="IPR004657">
    <property type="entry name" value="MenA"/>
</dbReference>
<name>A0ABW5NUR2_9FLAO</name>
<evidence type="ECO:0000313" key="11">
    <source>
        <dbReference type="Proteomes" id="UP001597480"/>
    </source>
</evidence>
<sequence>MANAKAWLQAARLRTLPLSVSGILVGCFYAFSQGFTNYSILGFALLTTLGLQILSNFANDYGDGVKGTDNENRIGPQRAIQSGAITVTEMKKGIIITSVLTLAAAIILIYLSFGKDNFGYSVFFFFLGLAAIAAAIKYTVGNSAYGYRGLGDLFVFIFFGLVSVIGCYFLFAKQIDTLVLLPAITIGLLSVAVLNLNNMRDQVSDALSGKNTIVVKMGAKNAKIYHYTVIMTALALTLIFAILSDFKVIQYIFLIAYVPFILHIKTVAKNTEPRALDPELKKVALGTFFLSVLLCIALQL</sequence>
<keyword evidence="6 8" id="KW-1133">Transmembrane helix</keyword>
<dbReference type="EC" id="2.5.1.74" evidence="8 9"/>
<keyword evidence="5 8" id="KW-0812">Transmembrane</keyword>
<feature type="transmembrane region" description="Helical" evidence="8">
    <location>
        <begin position="38"/>
        <end position="58"/>
    </location>
</feature>
<evidence type="ECO:0000256" key="3">
    <source>
        <dbReference type="ARBA" id="ARBA00022475"/>
    </source>
</evidence>
<comment type="pathway">
    <text evidence="8">Quinol/quinone metabolism; menaquinone biosynthesis; menaquinol from 1,4-dihydroxy-2-naphthoate: step 1/2.</text>
</comment>
<dbReference type="PIRSF" id="PIRSF005355">
    <property type="entry name" value="UBIAD1"/>
    <property type="match status" value="1"/>
</dbReference>
<dbReference type="GO" id="GO:0046428">
    <property type="term" value="F:1,4-dihydroxy-2-naphthoate polyprenyltransferase activity"/>
    <property type="evidence" value="ECO:0007669"/>
    <property type="project" value="UniProtKB-EC"/>
</dbReference>
<comment type="similarity">
    <text evidence="8">Belongs to the MenA family. Type 1 subfamily.</text>
</comment>
<gene>
    <name evidence="8 10" type="primary">menA</name>
    <name evidence="10" type="ORF">ACFSR3_12400</name>
</gene>
<proteinExistence type="inferred from homology"/>
<dbReference type="Gene3D" id="1.10.357.140">
    <property type="entry name" value="UbiA prenyltransferase"/>
    <property type="match status" value="1"/>
</dbReference>
<evidence type="ECO:0000256" key="9">
    <source>
        <dbReference type="NCBIfam" id="TIGR00751"/>
    </source>
</evidence>
<dbReference type="HAMAP" id="MF_01937">
    <property type="entry name" value="MenA_1"/>
    <property type="match status" value="1"/>
</dbReference>
<comment type="catalytic activity">
    <reaction evidence="8">
        <text>an all-trans-polyprenyl diphosphate + 1,4-dihydroxy-2-naphthoate + H(+) = a 2-demethylmenaquinol + CO2 + diphosphate</text>
        <dbReference type="Rhea" id="RHEA:26478"/>
        <dbReference type="Rhea" id="RHEA-COMP:9563"/>
        <dbReference type="Rhea" id="RHEA-COMP:9564"/>
        <dbReference type="ChEBI" id="CHEBI:11173"/>
        <dbReference type="ChEBI" id="CHEBI:15378"/>
        <dbReference type="ChEBI" id="CHEBI:16526"/>
        <dbReference type="ChEBI" id="CHEBI:33019"/>
        <dbReference type="ChEBI" id="CHEBI:55437"/>
        <dbReference type="ChEBI" id="CHEBI:58914"/>
        <dbReference type="EC" id="2.5.1.74"/>
    </reaction>
</comment>
<evidence type="ECO:0000256" key="8">
    <source>
        <dbReference type="HAMAP-Rule" id="MF_01937"/>
    </source>
</evidence>
<dbReference type="Proteomes" id="UP001597480">
    <property type="component" value="Unassembled WGS sequence"/>
</dbReference>
<comment type="caution">
    <text evidence="10">The sequence shown here is derived from an EMBL/GenBank/DDBJ whole genome shotgun (WGS) entry which is preliminary data.</text>
</comment>
<comment type="function">
    <text evidence="8">Conversion of 1,4-dihydroxy-2-naphthoate (DHNA) to demethylmenaquinone (DMK).</text>
</comment>
<keyword evidence="11" id="KW-1185">Reference proteome</keyword>
<evidence type="ECO:0000256" key="1">
    <source>
        <dbReference type="ARBA" id="ARBA00004141"/>
    </source>
</evidence>
<dbReference type="PROSITE" id="PS51257">
    <property type="entry name" value="PROKAR_LIPOPROTEIN"/>
    <property type="match status" value="1"/>
</dbReference>
<comment type="subcellular location">
    <subcellularLocation>
        <location evidence="8">Cell membrane</location>
        <topology evidence="8">Multi-pass membrane protein</topology>
    </subcellularLocation>
    <subcellularLocation>
        <location evidence="1">Membrane</location>
        <topology evidence="1">Multi-pass membrane protein</topology>
    </subcellularLocation>
</comment>
<feature type="transmembrane region" description="Helical" evidence="8">
    <location>
        <begin position="150"/>
        <end position="171"/>
    </location>
</feature>
<dbReference type="EMBL" id="JBHUMD010000026">
    <property type="protein sequence ID" value="MFD2602862.1"/>
    <property type="molecule type" value="Genomic_DNA"/>
</dbReference>
<dbReference type="Pfam" id="PF01040">
    <property type="entry name" value="UbiA"/>
    <property type="match status" value="1"/>
</dbReference>
<evidence type="ECO:0000313" key="10">
    <source>
        <dbReference type="EMBL" id="MFD2602862.1"/>
    </source>
</evidence>
<evidence type="ECO:0000256" key="4">
    <source>
        <dbReference type="ARBA" id="ARBA00022679"/>
    </source>
</evidence>
<dbReference type="InterPro" id="IPR044878">
    <property type="entry name" value="UbiA_sf"/>
</dbReference>
<evidence type="ECO:0000256" key="7">
    <source>
        <dbReference type="ARBA" id="ARBA00023136"/>
    </source>
</evidence>
<dbReference type="PANTHER" id="PTHR13929">
    <property type="entry name" value="1,4-DIHYDROXY-2-NAPHTHOATE OCTAPRENYLTRANSFERASE"/>
    <property type="match status" value="1"/>
</dbReference>
<dbReference type="NCBIfam" id="TIGR00751">
    <property type="entry name" value="menA"/>
    <property type="match status" value="1"/>
</dbReference>
<keyword evidence="4 8" id="KW-0808">Transferase</keyword>
<reference evidence="11" key="1">
    <citation type="journal article" date="2019" name="Int. J. Syst. Evol. Microbiol.">
        <title>The Global Catalogue of Microorganisms (GCM) 10K type strain sequencing project: providing services to taxonomists for standard genome sequencing and annotation.</title>
        <authorList>
            <consortium name="The Broad Institute Genomics Platform"/>
            <consortium name="The Broad Institute Genome Sequencing Center for Infectious Disease"/>
            <person name="Wu L."/>
            <person name="Ma J."/>
        </authorList>
    </citation>
    <scope>NUCLEOTIDE SEQUENCE [LARGE SCALE GENOMIC DNA]</scope>
    <source>
        <strain evidence="11">KCTC 42107</strain>
    </source>
</reference>
<feature type="transmembrane region" description="Helical" evidence="8">
    <location>
        <begin position="12"/>
        <end position="32"/>
    </location>
</feature>
<dbReference type="RefSeq" id="WP_379821337.1">
    <property type="nucleotide sequence ID" value="NZ_JBHUMD010000026.1"/>
</dbReference>
<feature type="transmembrane region" description="Helical" evidence="8">
    <location>
        <begin position="224"/>
        <end position="243"/>
    </location>
</feature>
<accession>A0ABW5NUR2</accession>
<organism evidence="10 11">
    <name type="scientific">Flavobacterium suzhouense</name>
    <dbReference type="NCBI Taxonomy" id="1529638"/>
    <lineage>
        <taxon>Bacteria</taxon>
        <taxon>Pseudomonadati</taxon>
        <taxon>Bacteroidota</taxon>
        <taxon>Flavobacteriia</taxon>
        <taxon>Flavobacteriales</taxon>
        <taxon>Flavobacteriaceae</taxon>
        <taxon>Flavobacterium</taxon>
    </lineage>
</organism>
<dbReference type="InterPro" id="IPR000537">
    <property type="entry name" value="UbiA_prenyltransferase"/>
</dbReference>
<dbReference type="PANTHER" id="PTHR13929:SF0">
    <property type="entry name" value="UBIA PRENYLTRANSFERASE DOMAIN-CONTAINING PROTEIN 1"/>
    <property type="match status" value="1"/>
</dbReference>
<keyword evidence="3 8" id="KW-1003">Cell membrane</keyword>
<keyword evidence="2 8" id="KW-0474">Menaquinone biosynthesis</keyword>
<feature type="transmembrane region" description="Helical" evidence="8">
    <location>
        <begin position="249"/>
        <end position="268"/>
    </location>
</feature>
<dbReference type="InterPro" id="IPR026046">
    <property type="entry name" value="UBIAD1"/>
</dbReference>
<feature type="transmembrane region" description="Helical" evidence="8">
    <location>
        <begin position="119"/>
        <end position="138"/>
    </location>
</feature>
<evidence type="ECO:0000256" key="6">
    <source>
        <dbReference type="ARBA" id="ARBA00022989"/>
    </source>
</evidence>
<feature type="transmembrane region" description="Helical" evidence="8">
    <location>
        <begin position="177"/>
        <end position="196"/>
    </location>
</feature>
<feature type="transmembrane region" description="Helical" evidence="8">
    <location>
        <begin position="94"/>
        <end position="113"/>
    </location>
</feature>